<accession>C5B6R1</accession>
<organism evidence="3 4">
    <name type="scientific">Methylorubrum extorquens (strain ATCC 14718 / DSM 1338 / JCM 2805 / NCIMB 9133 / AM1)</name>
    <name type="common">Methylobacterium extorquens</name>
    <dbReference type="NCBI Taxonomy" id="272630"/>
    <lineage>
        <taxon>Bacteria</taxon>
        <taxon>Pseudomonadati</taxon>
        <taxon>Pseudomonadota</taxon>
        <taxon>Alphaproteobacteria</taxon>
        <taxon>Hyphomicrobiales</taxon>
        <taxon>Methylobacteriaceae</taxon>
        <taxon>Methylorubrum</taxon>
    </lineage>
</organism>
<keyword evidence="2" id="KW-0808">Transferase</keyword>
<keyword evidence="3" id="KW-0614">Plasmid</keyword>
<dbReference type="EMBL" id="CP001512">
    <property type="protein sequence ID" value="ACS44143.1"/>
    <property type="molecule type" value="Genomic_DNA"/>
</dbReference>
<keyword evidence="1 2" id="KW-0673">Quorum sensing</keyword>
<comment type="similarity">
    <text evidence="1 2">Belongs to the autoinducer synthase family.</text>
</comment>
<proteinExistence type="inferred from homology"/>
<dbReference type="InterPro" id="IPR001690">
    <property type="entry name" value="Autoind_synthase"/>
</dbReference>
<gene>
    <name evidence="3" type="primary">tslI</name>
    <name evidence="3" type="ordered locus">MexAM1_p1METAp0049</name>
</gene>
<evidence type="ECO:0000256" key="1">
    <source>
        <dbReference type="PROSITE-ProRule" id="PRU00533"/>
    </source>
</evidence>
<dbReference type="Gene3D" id="3.40.630.30">
    <property type="match status" value="1"/>
</dbReference>
<keyword evidence="4" id="KW-1185">Reference proteome</keyword>
<dbReference type="GO" id="GO:0009372">
    <property type="term" value="P:quorum sensing"/>
    <property type="evidence" value="ECO:0007669"/>
    <property type="project" value="UniProtKB-UniRule"/>
</dbReference>
<keyword evidence="1 2" id="KW-0071">Autoinducer synthesis</keyword>
<dbReference type="PROSITE" id="PS51187">
    <property type="entry name" value="AUTOINDUCER_SYNTH_2"/>
    <property type="match status" value="1"/>
</dbReference>
<evidence type="ECO:0000256" key="2">
    <source>
        <dbReference type="RuleBase" id="RU361135"/>
    </source>
</evidence>
<reference evidence="3 4" key="1">
    <citation type="journal article" date="2009" name="PLoS ONE">
        <title>Methylobacterium genome sequences: a reference blueprint to investigate microbial metabolism of C1 compounds from natural and industrial sources.</title>
        <authorList>
            <person name="Vuilleumier S."/>
            <person name="Chistoserdova L."/>
            <person name="Lee M.-C."/>
            <person name="Bringel F."/>
            <person name="Lajus A."/>
            <person name="Zhou Y."/>
            <person name="Gourion B."/>
            <person name="Barbe V."/>
            <person name="Chang J."/>
            <person name="Cruveiller S."/>
            <person name="Dossat C."/>
            <person name="Gillett W."/>
            <person name="Gruffaz C."/>
            <person name="Haugen E."/>
            <person name="Hourcade E."/>
            <person name="Levy R."/>
            <person name="Mangenot S."/>
            <person name="Muller E."/>
            <person name="Nadalig T."/>
            <person name="Pagni M."/>
            <person name="Penny C."/>
            <person name="Peyraud R."/>
            <person name="Robinson D.G."/>
            <person name="Roche D."/>
            <person name="Rouy Z."/>
            <person name="Saenampechek C."/>
            <person name="Salvignol G."/>
            <person name="Vallenet D."/>
            <person name="Wu Z."/>
            <person name="Marx C.J."/>
            <person name="Vorholt J.A."/>
            <person name="Olson M.V."/>
            <person name="Kaul R."/>
            <person name="Weissenbach J."/>
            <person name="Medigue C."/>
            <person name="Lidstrom M.E."/>
        </authorList>
    </citation>
    <scope>NUCLEOTIDE SEQUENCE [LARGE SCALE GENOMIC DNA]</scope>
    <source>
        <strain evidence="4">ATCC 14718 / DSM 1338 / JCM 2805 / NCIMB 9133 / AM1</strain>
    </source>
</reference>
<dbReference type="PRINTS" id="PR01549">
    <property type="entry name" value="AUTOINDCRSYN"/>
</dbReference>
<dbReference type="EC" id="2.3.1.184" evidence="2"/>
<geneLocation type="plasmid" evidence="3 4">
    <name>p1META1</name>
</geneLocation>
<dbReference type="AlphaFoldDB" id="C5B6R1"/>
<evidence type="ECO:0000313" key="3">
    <source>
        <dbReference type="EMBL" id="ACS44143.1"/>
    </source>
</evidence>
<evidence type="ECO:0000313" key="4">
    <source>
        <dbReference type="Proteomes" id="UP000009081"/>
    </source>
</evidence>
<comment type="catalytic activity">
    <reaction evidence="2">
        <text>a fatty acyl-[ACP] + S-adenosyl-L-methionine = an N-acyl-L-homoserine lactone + S-methyl-5'-thioadenosine + holo-[ACP] + H(+)</text>
        <dbReference type="Rhea" id="RHEA:10096"/>
        <dbReference type="Rhea" id="RHEA-COMP:9685"/>
        <dbReference type="Rhea" id="RHEA-COMP:14125"/>
        <dbReference type="ChEBI" id="CHEBI:15378"/>
        <dbReference type="ChEBI" id="CHEBI:17509"/>
        <dbReference type="ChEBI" id="CHEBI:55474"/>
        <dbReference type="ChEBI" id="CHEBI:59789"/>
        <dbReference type="ChEBI" id="CHEBI:64479"/>
        <dbReference type="ChEBI" id="CHEBI:138651"/>
        <dbReference type="EC" id="2.3.1.184"/>
    </reaction>
</comment>
<protein>
    <recommendedName>
        <fullName evidence="2">Acyl-homoserine-lactone synthase</fullName>
        <ecNumber evidence="2">2.3.1.184</ecNumber>
    </recommendedName>
    <alternativeName>
        <fullName evidence="2">Autoinducer synthesis protein</fullName>
    </alternativeName>
</protein>
<dbReference type="KEGG" id="mea:Mex_p10049"/>
<dbReference type="SUPFAM" id="SSF55729">
    <property type="entry name" value="Acyl-CoA N-acyltransferases (Nat)"/>
    <property type="match status" value="1"/>
</dbReference>
<dbReference type="GO" id="GO:0061579">
    <property type="term" value="F:N-acyl homoserine lactone synthase activity"/>
    <property type="evidence" value="ECO:0007669"/>
    <property type="project" value="UniProtKB-UniRule"/>
</dbReference>
<sequence length="198" mass="21600">MGSAQNERADRPERIAGGGAHHVAECADGEHRACSSSVPFPERVPRAGRAVLDRVTMWSDCALGSCGSVTDLEPGMRVTAIYPFEYETKSARLHEEHAQASGENGLRVMTHVLFAGMIEWALTFKASRIVTVTDTRLERIAARAGWPLMRIGQARRIGKTNAVAGYLEVSEAAALRVRERVGLTGAVYDDEDPDVTRH</sequence>
<dbReference type="Pfam" id="PF00765">
    <property type="entry name" value="Autoind_synth"/>
    <property type="match status" value="1"/>
</dbReference>
<name>C5B6R1_METEA</name>
<dbReference type="HOGENOM" id="CLU_1376768_0_0_5"/>
<dbReference type="Proteomes" id="UP000009081">
    <property type="component" value="Plasmid p1META1"/>
</dbReference>
<dbReference type="InterPro" id="IPR016181">
    <property type="entry name" value="Acyl_CoA_acyltransferase"/>
</dbReference>
<keyword evidence="2" id="KW-0949">S-adenosyl-L-methionine</keyword>